<dbReference type="GO" id="GO:0016491">
    <property type="term" value="F:oxidoreductase activity"/>
    <property type="evidence" value="ECO:0007669"/>
    <property type="project" value="InterPro"/>
</dbReference>
<evidence type="ECO:0000313" key="5">
    <source>
        <dbReference type="Proteomes" id="UP000265716"/>
    </source>
</evidence>
<dbReference type="InterPro" id="IPR001853">
    <property type="entry name" value="DSBA-like_thioredoxin_dom"/>
</dbReference>
<dbReference type="InterPro" id="IPR036249">
    <property type="entry name" value="Thioredoxin-like_sf"/>
</dbReference>
<dbReference type="CDD" id="cd03024">
    <property type="entry name" value="DsbA_FrnE"/>
    <property type="match status" value="1"/>
</dbReference>
<dbReference type="Proteomes" id="UP000266196">
    <property type="component" value="Unassembled WGS sequence"/>
</dbReference>
<evidence type="ECO:0000313" key="7">
    <source>
        <dbReference type="Proteomes" id="UP000266239"/>
    </source>
</evidence>
<dbReference type="EMBL" id="QUTE01002808">
    <property type="protein sequence ID" value="RHZ40390.1"/>
    <property type="molecule type" value="Genomic_DNA"/>
</dbReference>
<dbReference type="VEuPathDB" id="FungiDB:H257_05422"/>
<reference evidence="5 6" key="1">
    <citation type="submission" date="2018-08" db="EMBL/GenBank/DDBJ databases">
        <title>Aphanomyces genome sequencing and annotation.</title>
        <authorList>
            <person name="Minardi D."/>
            <person name="Oidtmann B."/>
            <person name="Van Der Giezen M."/>
            <person name="Studholme D.J."/>
        </authorList>
    </citation>
    <scope>NUCLEOTIDE SEQUENCE [LARGE SCALE GENOMIC DNA]</scope>
    <source>
        <strain evidence="4 6">197901</strain>
        <strain evidence="3 5">SA</strain>
        <strain evidence="2 7">Yx</strain>
    </source>
</reference>
<dbReference type="Pfam" id="PF01323">
    <property type="entry name" value="DSBA"/>
    <property type="match status" value="1"/>
</dbReference>
<dbReference type="SUPFAM" id="SSF52833">
    <property type="entry name" value="Thioredoxin-like"/>
    <property type="match status" value="1"/>
</dbReference>
<evidence type="ECO:0000313" key="2">
    <source>
        <dbReference type="EMBL" id="RHY16659.1"/>
    </source>
</evidence>
<dbReference type="EMBL" id="QUTC01004323">
    <property type="protein sequence ID" value="RHY65308.1"/>
    <property type="molecule type" value="Genomic_DNA"/>
</dbReference>
<dbReference type="Proteomes" id="UP000265716">
    <property type="component" value="Unassembled WGS sequence"/>
</dbReference>
<proteinExistence type="predicted"/>
<gene>
    <name evidence="2" type="ORF">DYB25_001096</name>
    <name evidence="4" type="ORF">DYB31_010111</name>
    <name evidence="3" type="ORF">DYB38_009933</name>
</gene>
<feature type="domain" description="DSBA-like thioredoxin" evidence="1">
    <location>
        <begin position="11"/>
        <end position="213"/>
    </location>
</feature>
<evidence type="ECO:0000259" key="1">
    <source>
        <dbReference type="Pfam" id="PF01323"/>
    </source>
</evidence>
<evidence type="ECO:0000313" key="3">
    <source>
        <dbReference type="EMBL" id="RHY65308.1"/>
    </source>
</evidence>
<evidence type="ECO:0000313" key="6">
    <source>
        <dbReference type="Proteomes" id="UP000266196"/>
    </source>
</evidence>
<comment type="caution">
    <text evidence="3">The sequence shown here is derived from an EMBL/GenBank/DDBJ whole genome shotgun (WGS) entry which is preliminary data.</text>
</comment>
<dbReference type="AlphaFoldDB" id="A0A397DN59"/>
<sequence length="220" mass="24114">MAAVKKALLKVDFVSDISCPWCVVGLKSLEQALARLPNINVDLHFEPFEINPTMAKEGEEINEHLARKYGSSPTQLVQNRERIRVRGEELGFTFTLGAGGRIYNTFDAHRLIHWAGTKGPEAQHKLKMGLFTEYFTHGKDPSAESVLVNAAAAAGLDSEEARSVLTSGQFATDVKKAEAKWRSMNISGVPAVIINNKHLISGGQPSEVFEQALRDIAAED</sequence>
<accession>A0A397DN59</accession>
<name>A0A397DN59_APHAT</name>
<protein>
    <recommendedName>
        <fullName evidence="1">DSBA-like thioredoxin domain-containing protein</fullName>
    </recommendedName>
</protein>
<dbReference type="Proteomes" id="UP000266239">
    <property type="component" value="Unassembled WGS sequence"/>
</dbReference>
<dbReference type="Gene3D" id="3.40.30.10">
    <property type="entry name" value="Glutaredoxin"/>
    <property type="match status" value="1"/>
</dbReference>
<dbReference type="PANTHER" id="PTHR13887:SF41">
    <property type="entry name" value="THIOREDOXIN SUPERFAMILY PROTEIN"/>
    <property type="match status" value="1"/>
</dbReference>
<dbReference type="PANTHER" id="PTHR13887">
    <property type="entry name" value="GLUTATHIONE S-TRANSFERASE KAPPA"/>
    <property type="match status" value="1"/>
</dbReference>
<dbReference type="EMBL" id="QUTA01005225">
    <property type="protein sequence ID" value="RHY16659.1"/>
    <property type="molecule type" value="Genomic_DNA"/>
</dbReference>
<evidence type="ECO:0000313" key="4">
    <source>
        <dbReference type="EMBL" id="RHZ40390.1"/>
    </source>
</evidence>
<organism evidence="3 5">
    <name type="scientific">Aphanomyces astaci</name>
    <name type="common">Crayfish plague agent</name>
    <dbReference type="NCBI Taxonomy" id="112090"/>
    <lineage>
        <taxon>Eukaryota</taxon>
        <taxon>Sar</taxon>
        <taxon>Stramenopiles</taxon>
        <taxon>Oomycota</taxon>
        <taxon>Saprolegniomycetes</taxon>
        <taxon>Saprolegniales</taxon>
        <taxon>Verrucalvaceae</taxon>
        <taxon>Aphanomyces</taxon>
    </lineage>
</organism>